<dbReference type="EMBL" id="PUFL01000017">
    <property type="protein sequence ID" value="TDG94470.1"/>
    <property type="molecule type" value="Genomic_DNA"/>
</dbReference>
<name>A0A224VA26_9LACO</name>
<proteinExistence type="predicted"/>
<evidence type="ECO:0000313" key="3">
    <source>
        <dbReference type="Proteomes" id="UP000214739"/>
    </source>
</evidence>
<gene>
    <name evidence="2" type="ORF">C5L28_001735</name>
    <name evidence="1" type="ORF">LPKJCM_00818</name>
</gene>
<dbReference type="AlphaFoldDB" id="A0A224VA26"/>
<dbReference type="Proteomes" id="UP000294668">
    <property type="component" value="Unassembled WGS sequence"/>
</dbReference>
<comment type="caution">
    <text evidence="1">The sequence shown here is derived from an EMBL/GenBank/DDBJ whole genome shotgun (WGS) entry which is preliminary data.</text>
</comment>
<accession>A0A224VA26</accession>
<reference evidence="1 3" key="1">
    <citation type="journal article" date="2017" name="Biosci Microbiota Food Health">
        <title>Genomic characterization reconfirms the taxonomic status of Lactobacillus parakefiri.</title>
        <authorList>
            <person name="Tanizawa Y."/>
            <person name="Kobayashi H."/>
            <person name="Kaminuma E."/>
            <person name="Sakamoto M."/>
            <person name="Ohkuma M."/>
            <person name="Nakamura Y."/>
            <person name="Arita M."/>
            <person name="Tohno M."/>
        </authorList>
    </citation>
    <scope>NUCLEOTIDE SEQUENCE [LARGE SCALE GENOMIC DNA]</scope>
    <source>
        <strain evidence="1 3">JCM 8573</strain>
    </source>
</reference>
<sequence length="34" mass="4197">MIIVEESLKYEGLFWKTGELWFMICYDSVMQIHR</sequence>
<dbReference type="Proteomes" id="UP000214739">
    <property type="component" value="Unassembled WGS sequence"/>
</dbReference>
<reference evidence="2 4" key="2">
    <citation type="journal article" date="2019" name="Appl. Microbiol. Biotechnol.">
        <title>Uncovering carbohydrate metabolism through a genotype-phenotype association study of 56 lactic acid bacteria genomes.</title>
        <authorList>
            <person name="Buron-Moles G."/>
            <person name="Chailyan A."/>
            <person name="Dolejs I."/>
            <person name="Forster J."/>
            <person name="Miks M.H."/>
        </authorList>
    </citation>
    <scope>NUCLEOTIDE SEQUENCE [LARGE SCALE GENOMIC DNA]</scope>
    <source>
        <strain evidence="2 4">DSM 10551</strain>
    </source>
</reference>
<reference evidence="2" key="3">
    <citation type="submission" date="2019-02" db="EMBL/GenBank/DDBJ databases">
        <authorList>
            <person name="Buron G."/>
            <person name="Chaylann A."/>
            <person name="Dolejs I."/>
            <person name="Forster J."/>
            <person name="Miks M.H."/>
        </authorList>
    </citation>
    <scope>NUCLEOTIDE SEQUENCE</scope>
    <source>
        <strain evidence="2">DSM 10551</strain>
    </source>
</reference>
<evidence type="ECO:0000313" key="1">
    <source>
        <dbReference type="EMBL" id="GAW71715.1"/>
    </source>
</evidence>
<evidence type="ECO:0000313" key="4">
    <source>
        <dbReference type="Proteomes" id="UP000294668"/>
    </source>
</evidence>
<keyword evidence="4" id="KW-1185">Reference proteome</keyword>
<protein>
    <submittedName>
        <fullName evidence="1">Uncharacterized protein</fullName>
    </submittedName>
</protein>
<organism evidence="1 3">
    <name type="scientific">Lentilactobacillus parakefiri</name>
    <dbReference type="NCBI Taxonomy" id="152332"/>
    <lineage>
        <taxon>Bacteria</taxon>
        <taxon>Bacillati</taxon>
        <taxon>Bacillota</taxon>
        <taxon>Bacilli</taxon>
        <taxon>Lactobacillales</taxon>
        <taxon>Lactobacillaceae</taxon>
        <taxon>Lentilactobacillus</taxon>
    </lineage>
</organism>
<dbReference type="EMBL" id="BDGB01000044">
    <property type="protein sequence ID" value="GAW71715.1"/>
    <property type="molecule type" value="Genomic_DNA"/>
</dbReference>
<evidence type="ECO:0000313" key="2">
    <source>
        <dbReference type="EMBL" id="TDG94470.1"/>
    </source>
</evidence>